<sequence>MENSRRPFVRSKEPILKRPRLMKDLERSPNSSAPVFPQRQQQVTSASRFRQNEREEENVDGGYQPQPLPFQELVAQYKSALAELTFNSKLIITNLTIIAGENRAAEKAVAATISANILEVNLVFTLCSCLYVQLVSFFPSFFKGLCYGANC</sequence>
<dbReference type="GO" id="GO:0031124">
    <property type="term" value="P:mRNA 3'-end processing"/>
    <property type="evidence" value="ECO:0007669"/>
    <property type="project" value="InterPro"/>
</dbReference>
<gene>
    <name evidence="2" type="ORF">KIW84_062165</name>
</gene>
<dbReference type="GO" id="GO:0003729">
    <property type="term" value="F:mRNA binding"/>
    <property type="evidence" value="ECO:0007669"/>
    <property type="project" value="InterPro"/>
</dbReference>
<evidence type="ECO:0008006" key="4">
    <source>
        <dbReference type="Google" id="ProtNLM"/>
    </source>
</evidence>
<dbReference type="AlphaFoldDB" id="A0A9D4W667"/>
<dbReference type="PANTHER" id="PTHR15921">
    <property type="entry name" value="PRE-MRNA CLEAVAGE COMPLEX II"/>
    <property type="match status" value="1"/>
</dbReference>
<dbReference type="PANTHER" id="PTHR15921:SF16">
    <property type="entry name" value="RNA POLYMERASE II-BINDING DOMAIN PROTEIN"/>
    <property type="match status" value="1"/>
</dbReference>
<accession>A0A9D4W667</accession>
<evidence type="ECO:0000256" key="1">
    <source>
        <dbReference type="SAM" id="MobiDB-lite"/>
    </source>
</evidence>
<feature type="region of interest" description="Disordered" evidence="1">
    <location>
        <begin position="1"/>
        <end position="65"/>
    </location>
</feature>
<protein>
    <recommendedName>
        <fullName evidence="4">CID domain-containing protein</fullName>
    </recommendedName>
</protein>
<dbReference type="GO" id="GO:0005737">
    <property type="term" value="C:cytoplasm"/>
    <property type="evidence" value="ECO:0007669"/>
    <property type="project" value="TreeGrafter"/>
</dbReference>
<feature type="compositionally biased region" description="Polar residues" evidence="1">
    <location>
        <begin position="28"/>
        <end position="49"/>
    </location>
</feature>
<evidence type="ECO:0000313" key="2">
    <source>
        <dbReference type="EMBL" id="KAI5395877.1"/>
    </source>
</evidence>
<comment type="caution">
    <text evidence="2">The sequence shown here is derived from an EMBL/GenBank/DDBJ whole genome shotgun (WGS) entry which is preliminary data.</text>
</comment>
<dbReference type="SUPFAM" id="SSF48464">
    <property type="entry name" value="ENTH/VHS domain"/>
    <property type="match status" value="1"/>
</dbReference>
<dbReference type="GO" id="GO:0000993">
    <property type="term" value="F:RNA polymerase II complex binding"/>
    <property type="evidence" value="ECO:0007669"/>
    <property type="project" value="InterPro"/>
</dbReference>
<dbReference type="GO" id="GO:0006369">
    <property type="term" value="P:termination of RNA polymerase II transcription"/>
    <property type="evidence" value="ECO:0007669"/>
    <property type="project" value="InterPro"/>
</dbReference>
<evidence type="ECO:0000313" key="3">
    <source>
        <dbReference type="Proteomes" id="UP001058974"/>
    </source>
</evidence>
<dbReference type="GO" id="GO:0005849">
    <property type="term" value="C:mRNA cleavage factor complex"/>
    <property type="evidence" value="ECO:0007669"/>
    <property type="project" value="TreeGrafter"/>
</dbReference>
<proteinExistence type="predicted"/>
<dbReference type="Gramene" id="Psat06G0216500-T5">
    <property type="protein sequence ID" value="KAI5395877.1"/>
    <property type="gene ID" value="KIW84_062165"/>
</dbReference>
<feature type="compositionally biased region" description="Basic and acidic residues" evidence="1">
    <location>
        <begin position="10"/>
        <end position="27"/>
    </location>
</feature>
<dbReference type="InterPro" id="IPR045154">
    <property type="entry name" value="PCF11-like"/>
</dbReference>
<dbReference type="EMBL" id="JAMSHJ010000006">
    <property type="protein sequence ID" value="KAI5395877.1"/>
    <property type="molecule type" value="Genomic_DNA"/>
</dbReference>
<dbReference type="Proteomes" id="UP001058974">
    <property type="component" value="Chromosome 6"/>
</dbReference>
<name>A0A9D4W667_PEA</name>
<dbReference type="InterPro" id="IPR008942">
    <property type="entry name" value="ENTH_VHS"/>
</dbReference>
<dbReference type="Gene3D" id="1.25.40.90">
    <property type="match status" value="1"/>
</dbReference>
<keyword evidence="3" id="KW-1185">Reference proteome</keyword>
<organism evidence="2 3">
    <name type="scientific">Pisum sativum</name>
    <name type="common">Garden pea</name>
    <name type="synonym">Lathyrus oleraceus</name>
    <dbReference type="NCBI Taxonomy" id="3888"/>
    <lineage>
        <taxon>Eukaryota</taxon>
        <taxon>Viridiplantae</taxon>
        <taxon>Streptophyta</taxon>
        <taxon>Embryophyta</taxon>
        <taxon>Tracheophyta</taxon>
        <taxon>Spermatophyta</taxon>
        <taxon>Magnoliopsida</taxon>
        <taxon>eudicotyledons</taxon>
        <taxon>Gunneridae</taxon>
        <taxon>Pentapetalae</taxon>
        <taxon>rosids</taxon>
        <taxon>fabids</taxon>
        <taxon>Fabales</taxon>
        <taxon>Fabaceae</taxon>
        <taxon>Papilionoideae</taxon>
        <taxon>50 kb inversion clade</taxon>
        <taxon>NPAAA clade</taxon>
        <taxon>Hologalegina</taxon>
        <taxon>IRL clade</taxon>
        <taxon>Fabeae</taxon>
        <taxon>Lathyrus</taxon>
    </lineage>
</organism>
<reference evidence="2 3" key="1">
    <citation type="journal article" date="2022" name="Nat. Genet.">
        <title>Improved pea reference genome and pan-genome highlight genomic features and evolutionary characteristics.</title>
        <authorList>
            <person name="Yang T."/>
            <person name="Liu R."/>
            <person name="Luo Y."/>
            <person name="Hu S."/>
            <person name="Wang D."/>
            <person name="Wang C."/>
            <person name="Pandey M.K."/>
            <person name="Ge S."/>
            <person name="Xu Q."/>
            <person name="Li N."/>
            <person name="Li G."/>
            <person name="Huang Y."/>
            <person name="Saxena R.K."/>
            <person name="Ji Y."/>
            <person name="Li M."/>
            <person name="Yan X."/>
            <person name="He Y."/>
            <person name="Liu Y."/>
            <person name="Wang X."/>
            <person name="Xiang C."/>
            <person name="Varshney R.K."/>
            <person name="Ding H."/>
            <person name="Gao S."/>
            <person name="Zong X."/>
        </authorList>
    </citation>
    <scope>NUCLEOTIDE SEQUENCE [LARGE SCALE GENOMIC DNA]</scope>
    <source>
        <strain evidence="2 3">cv. Zhongwan 6</strain>
    </source>
</reference>